<sequence>MPDPEFSCHPSQCEIWAIRHGQTDWNLEGRYQGQTDIPLNATGVKQAQHLAANLDGKSFAAIFTSDLTRAYQTAQIIAERVRCPIIVDKRLREIHQGEWEGMHFSEAVARFPRHFAQRDEEPLNARPPGGESVLEVAQRMMAVANEIAQRFPGQRVLLVSHGLAIATLIVQAFHYPFERVFSLIPENASISILCWPPHNNGH</sequence>
<dbReference type="SMART" id="SM00855">
    <property type="entry name" value="PGAM"/>
    <property type="match status" value="1"/>
</dbReference>
<gene>
    <name evidence="1" type="ORF">QYE77_02440</name>
</gene>
<reference evidence="1 2" key="1">
    <citation type="submission" date="2023-07" db="EMBL/GenBank/DDBJ databases">
        <title>Novel species of Thermanaerothrix with wide hydrolytic capabilities.</title>
        <authorList>
            <person name="Zayulina K.S."/>
            <person name="Podosokorskaya O.A."/>
            <person name="Elcheninov A.G."/>
        </authorList>
    </citation>
    <scope>NUCLEOTIDE SEQUENCE [LARGE SCALE GENOMIC DNA]</scope>
    <source>
        <strain evidence="1 2">4228-RoL</strain>
    </source>
</reference>
<keyword evidence="2" id="KW-1185">Reference proteome</keyword>
<comment type="caution">
    <text evidence="1">The sequence shown here is derived from an EMBL/GenBank/DDBJ whole genome shotgun (WGS) entry which is preliminary data.</text>
</comment>
<dbReference type="PANTHER" id="PTHR48100:SF62">
    <property type="entry name" value="GLUCOSYL-3-PHOSPHOGLYCERATE PHOSPHATASE"/>
    <property type="match status" value="1"/>
</dbReference>
<dbReference type="InterPro" id="IPR029033">
    <property type="entry name" value="His_PPase_superfam"/>
</dbReference>
<dbReference type="GO" id="GO:0016787">
    <property type="term" value="F:hydrolase activity"/>
    <property type="evidence" value="ECO:0007669"/>
    <property type="project" value="UniProtKB-KW"/>
</dbReference>
<dbReference type="CDD" id="cd07067">
    <property type="entry name" value="HP_PGM_like"/>
    <property type="match status" value="1"/>
</dbReference>
<dbReference type="InterPro" id="IPR050275">
    <property type="entry name" value="PGM_Phosphatase"/>
</dbReference>
<dbReference type="RefSeq" id="WP_315623759.1">
    <property type="nucleotide sequence ID" value="NZ_JAUHMF010000001.1"/>
</dbReference>
<dbReference type="InterPro" id="IPR013078">
    <property type="entry name" value="His_Pase_superF_clade-1"/>
</dbReference>
<dbReference type="Gene3D" id="3.40.50.1240">
    <property type="entry name" value="Phosphoglycerate mutase-like"/>
    <property type="match status" value="1"/>
</dbReference>
<dbReference type="SUPFAM" id="SSF53254">
    <property type="entry name" value="Phosphoglycerate mutase-like"/>
    <property type="match status" value="1"/>
</dbReference>
<keyword evidence="1" id="KW-0378">Hydrolase</keyword>
<organism evidence="1 2">
    <name type="scientific">Thermanaerothrix solaris</name>
    <dbReference type="NCBI Taxonomy" id="3058434"/>
    <lineage>
        <taxon>Bacteria</taxon>
        <taxon>Bacillati</taxon>
        <taxon>Chloroflexota</taxon>
        <taxon>Anaerolineae</taxon>
        <taxon>Anaerolineales</taxon>
        <taxon>Anaerolineaceae</taxon>
        <taxon>Thermanaerothrix</taxon>
    </lineage>
</organism>
<evidence type="ECO:0000313" key="1">
    <source>
        <dbReference type="EMBL" id="MDT8897109.1"/>
    </source>
</evidence>
<dbReference type="Pfam" id="PF00300">
    <property type="entry name" value="His_Phos_1"/>
    <property type="match status" value="1"/>
</dbReference>
<dbReference type="Proteomes" id="UP001254165">
    <property type="component" value="Unassembled WGS sequence"/>
</dbReference>
<proteinExistence type="predicted"/>
<protein>
    <submittedName>
        <fullName evidence="1">Histidine phosphatase family protein</fullName>
        <ecNumber evidence="1">3.1.3.-</ecNumber>
    </submittedName>
</protein>
<dbReference type="EMBL" id="JAUHMF010000001">
    <property type="protein sequence ID" value="MDT8897109.1"/>
    <property type="molecule type" value="Genomic_DNA"/>
</dbReference>
<accession>A0ABU3NJS6</accession>
<dbReference type="GO" id="GO:0016874">
    <property type="term" value="F:ligase activity"/>
    <property type="evidence" value="ECO:0007669"/>
    <property type="project" value="UniProtKB-KW"/>
</dbReference>
<dbReference type="PANTHER" id="PTHR48100">
    <property type="entry name" value="BROAD-SPECIFICITY PHOSPHATASE YOR283W-RELATED"/>
    <property type="match status" value="1"/>
</dbReference>
<dbReference type="EC" id="3.1.3.-" evidence="1"/>
<evidence type="ECO:0000313" key="2">
    <source>
        <dbReference type="Proteomes" id="UP001254165"/>
    </source>
</evidence>
<keyword evidence="1" id="KW-0436">Ligase</keyword>
<name>A0ABU3NJS6_9CHLR</name>